<evidence type="ECO:0000313" key="2">
    <source>
        <dbReference type="EMBL" id="SMF14019.1"/>
    </source>
</evidence>
<reference evidence="3" key="1">
    <citation type="submission" date="2017-04" db="EMBL/GenBank/DDBJ databases">
        <authorList>
            <person name="Varghese N."/>
            <person name="Submissions S."/>
        </authorList>
    </citation>
    <scope>NUCLEOTIDE SEQUENCE [LARGE SCALE GENOMIC DNA]</scope>
    <source>
        <strain evidence="3">RKEM611</strain>
    </source>
</reference>
<organism evidence="2 3">
    <name type="scientific">Pseudobacteriovorax antillogorgiicola</name>
    <dbReference type="NCBI Taxonomy" id="1513793"/>
    <lineage>
        <taxon>Bacteria</taxon>
        <taxon>Pseudomonadati</taxon>
        <taxon>Bdellovibrionota</taxon>
        <taxon>Oligoflexia</taxon>
        <taxon>Oligoflexales</taxon>
        <taxon>Pseudobacteriovoracaceae</taxon>
        <taxon>Pseudobacteriovorax</taxon>
    </lineage>
</organism>
<feature type="domain" description="Elongation factor G-binding protein C-terminal treble-clef zinc-finger" evidence="1">
    <location>
        <begin position="9"/>
        <end position="149"/>
    </location>
</feature>
<dbReference type="InterPro" id="IPR032330">
    <property type="entry name" value="EF-G-binding_C"/>
</dbReference>
<dbReference type="EMBL" id="FWZT01000005">
    <property type="protein sequence ID" value="SMF14019.1"/>
    <property type="molecule type" value="Genomic_DNA"/>
</dbReference>
<proteinExistence type="predicted"/>
<dbReference type="OrthoDB" id="4171838at2"/>
<gene>
    <name evidence="2" type="ORF">SAMN06296036_105267</name>
</gene>
<protein>
    <submittedName>
        <fullName evidence="2">FBP C-terminal treble-clef zinc-finger</fullName>
    </submittedName>
</protein>
<accession>A0A1Y6BRC0</accession>
<keyword evidence="3" id="KW-1185">Reference proteome</keyword>
<dbReference type="RefSeq" id="WP_132317177.1">
    <property type="nucleotide sequence ID" value="NZ_FWZT01000005.1"/>
</dbReference>
<dbReference type="GO" id="GO:0008270">
    <property type="term" value="F:zinc ion binding"/>
    <property type="evidence" value="ECO:0007669"/>
    <property type="project" value="UniProtKB-KW"/>
</dbReference>
<sequence>MNQYSMTDIRAAFIPDDRKDWVDPEIHRIVWDDIDFLAWKHPKAGNYYACVESGGELLGFVLSMNTGNGSSAVSCDLCFANNDDVGVKAALIETLENPKRKIGIHCCADMACSARVRGLSQGIFMYETITVGRRIERLQDKMMRFAKRVYGISPSP</sequence>
<dbReference type="Proteomes" id="UP000192907">
    <property type="component" value="Unassembled WGS sequence"/>
</dbReference>
<evidence type="ECO:0000313" key="3">
    <source>
        <dbReference type="Proteomes" id="UP000192907"/>
    </source>
</evidence>
<evidence type="ECO:0000259" key="1">
    <source>
        <dbReference type="Pfam" id="PF16571"/>
    </source>
</evidence>
<keyword evidence="2" id="KW-0479">Metal-binding</keyword>
<keyword evidence="2" id="KW-0863">Zinc-finger</keyword>
<dbReference type="Pfam" id="PF16571">
    <property type="entry name" value="FBP_C"/>
    <property type="match status" value="1"/>
</dbReference>
<keyword evidence="2" id="KW-0862">Zinc</keyword>
<name>A0A1Y6BRC0_9BACT</name>
<dbReference type="STRING" id="1513793.SAMN06296036_105267"/>
<dbReference type="AlphaFoldDB" id="A0A1Y6BRC0"/>